<dbReference type="Gene3D" id="3.90.1150.10">
    <property type="entry name" value="Aspartate Aminotransferase, domain 1"/>
    <property type="match status" value="1"/>
</dbReference>
<feature type="domain" description="Aminotransferase class V" evidence="2">
    <location>
        <begin position="53"/>
        <end position="329"/>
    </location>
</feature>
<dbReference type="AlphaFoldDB" id="A0A9P8PI42"/>
<comment type="caution">
    <text evidence="3">The sequence shown here is derived from an EMBL/GenBank/DDBJ whole genome shotgun (WGS) entry which is preliminary data.</text>
</comment>
<accession>A0A9P8PI42</accession>
<protein>
    <recommendedName>
        <fullName evidence="2">Aminotransferase class V domain-containing protein</fullName>
    </recommendedName>
</protein>
<dbReference type="Gene3D" id="3.40.640.10">
    <property type="entry name" value="Type I PLP-dependent aspartate aminotransferase-like (Major domain)"/>
    <property type="match status" value="1"/>
</dbReference>
<dbReference type="GeneID" id="70232089"/>
<keyword evidence="4" id="KW-1185">Reference proteome</keyword>
<dbReference type="Proteomes" id="UP000769157">
    <property type="component" value="Unassembled WGS sequence"/>
</dbReference>
<dbReference type="InterPro" id="IPR015422">
    <property type="entry name" value="PyrdxlP-dep_Trfase_small"/>
</dbReference>
<evidence type="ECO:0000313" key="3">
    <source>
        <dbReference type="EMBL" id="KAH3671935.1"/>
    </source>
</evidence>
<reference evidence="3" key="1">
    <citation type="journal article" date="2021" name="Open Biol.">
        <title>Shared evolutionary footprints suggest mitochondrial oxidative damage underlies multiple complex I losses in fungi.</title>
        <authorList>
            <person name="Schikora-Tamarit M.A."/>
            <person name="Marcet-Houben M."/>
            <person name="Nosek J."/>
            <person name="Gabaldon T."/>
        </authorList>
    </citation>
    <scope>NUCLEOTIDE SEQUENCE</scope>
    <source>
        <strain evidence="3">CBS6075</strain>
    </source>
</reference>
<gene>
    <name evidence="3" type="ORF">OGAPHI_000121</name>
</gene>
<dbReference type="Pfam" id="PF00266">
    <property type="entry name" value="Aminotran_5"/>
    <property type="match status" value="1"/>
</dbReference>
<dbReference type="InterPro" id="IPR015421">
    <property type="entry name" value="PyrdxlP-dep_Trfase_major"/>
</dbReference>
<dbReference type="PANTHER" id="PTHR43092:SF2">
    <property type="entry name" value="HERCYNYLCYSTEINE SULFOXIDE LYASE"/>
    <property type="match status" value="1"/>
</dbReference>
<name>A0A9P8PI42_9ASCO</name>
<dbReference type="SUPFAM" id="SSF53383">
    <property type="entry name" value="PLP-dependent transferases"/>
    <property type="match status" value="1"/>
</dbReference>
<organism evidence="3 4">
    <name type="scientific">Ogataea philodendri</name>
    <dbReference type="NCBI Taxonomy" id="1378263"/>
    <lineage>
        <taxon>Eukaryota</taxon>
        <taxon>Fungi</taxon>
        <taxon>Dikarya</taxon>
        <taxon>Ascomycota</taxon>
        <taxon>Saccharomycotina</taxon>
        <taxon>Pichiomycetes</taxon>
        <taxon>Pichiales</taxon>
        <taxon>Pichiaceae</taxon>
        <taxon>Ogataea</taxon>
    </lineage>
</organism>
<sequence length="398" mass="45602">MFGHKLKEQFLLGAENNTVNHGSYGAVPKPVWEKYKEFMLQDLTFPDQFTIQEQQAAMVKSLKVIAEFVNTSFENLAFVPNATTGVGATLRSLPLTKEDKLLFPSTIYEACKNNIEYLAEKIGFETTVIELNYPMEDQEVLDLYEAELKTGQYRYCYFDAVTSMPGVRVPFEKLVAMSRQYGALSIVDGAHSVGLIDLDLDAIKPDFFTSNLHKWLFLPRAAAILYVDPKHQSFVQPLPLSHAYKGKKFYERFLFVASNNYSSYLCVEEAIKFRKEVCGGEEKIHEYCKKLADEVLNLLGKDDPFENSTKTLSTAMVNIKIPISEELLAHIKENYVYFRTFIADNMFAENSYVPPSVTKTDLFVRYSCQVYNELEDFKKAHELFLKIMNKYEQSVATK</sequence>
<keyword evidence="1" id="KW-0663">Pyridoxal phosphate</keyword>
<dbReference type="OrthoDB" id="5978656at2759"/>
<dbReference type="RefSeq" id="XP_046065050.1">
    <property type="nucleotide sequence ID" value="XM_046201967.1"/>
</dbReference>
<evidence type="ECO:0000313" key="4">
    <source>
        <dbReference type="Proteomes" id="UP000769157"/>
    </source>
</evidence>
<dbReference type="EMBL" id="JAEUBE010000042">
    <property type="protein sequence ID" value="KAH3671935.1"/>
    <property type="molecule type" value="Genomic_DNA"/>
</dbReference>
<evidence type="ECO:0000256" key="1">
    <source>
        <dbReference type="ARBA" id="ARBA00022898"/>
    </source>
</evidence>
<evidence type="ECO:0000259" key="2">
    <source>
        <dbReference type="Pfam" id="PF00266"/>
    </source>
</evidence>
<reference evidence="3" key="2">
    <citation type="submission" date="2021-01" db="EMBL/GenBank/DDBJ databases">
        <authorList>
            <person name="Schikora-Tamarit M.A."/>
        </authorList>
    </citation>
    <scope>NUCLEOTIDE SEQUENCE</scope>
    <source>
        <strain evidence="3">CBS6075</strain>
    </source>
</reference>
<dbReference type="InterPro" id="IPR000192">
    <property type="entry name" value="Aminotrans_V_dom"/>
</dbReference>
<dbReference type="PANTHER" id="PTHR43092">
    <property type="entry name" value="L-CYSTEINE DESULFHYDRASE"/>
    <property type="match status" value="1"/>
</dbReference>
<proteinExistence type="predicted"/>
<dbReference type="InterPro" id="IPR015424">
    <property type="entry name" value="PyrdxlP-dep_Trfase"/>
</dbReference>